<organism evidence="1 2">
    <name type="scientific">Coniosporium uncinatum</name>
    <dbReference type="NCBI Taxonomy" id="93489"/>
    <lineage>
        <taxon>Eukaryota</taxon>
        <taxon>Fungi</taxon>
        <taxon>Dikarya</taxon>
        <taxon>Ascomycota</taxon>
        <taxon>Pezizomycotina</taxon>
        <taxon>Dothideomycetes</taxon>
        <taxon>Dothideomycetes incertae sedis</taxon>
        <taxon>Coniosporium</taxon>
    </lineage>
</organism>
<accession>A0ACC3D8K2</accession>
<gene>
    <name evidence="1" type="ORF">LTS18_014092</name>
</gene>
<dbReference type="EMBL" id="JAWDJW010006779">
    <property type="protein sequence ID" value="KAK3063615.1"/>
    <property type="molecule type" value="Genomic_DNA"/>
</dbReference>
<protein>
    <submittedName>
        <fullName evidence="1">Uncharacterized protein</fullName>
    </submittedName>
</protein>
<name>A0ACC3D8K2_9PEZI</name>
<feature type="non-terminal residue" evidence="1">
    <location>
        <position position="618"/>
    </location>
</feature>
<reference evidence="1" key="1">
    <citation type="submission" date="2024-09" db="EMBL/GenBank/DDBJ databases">
        <title>Black Yeasts Isolated from many extreme environments.</title>
        <authorList>
            <person name="Coleine C."/>
            <person name="Stajich J.E."/>
            <person name="Selbmann L."/>
        </authorList>
    </citation>
    <scope>NUCLEOTIDE SEQUENCE</scope>
    <source>
        <strain evidence="1">CCFEE 5737</strain>
    </source>
</reference>
<evidence type="ECO:0000313" key="1">
    <source>
        <dbReference type="EMBL" id="KAK3063615.1"/>
    </source>
</evidence>
<evidence type="ECO:0000313" key="2">
    <source>
        <dbReference type="Proteomes" id="UP001186974"/>
    </source>
</evidence>
<dbReference type="Proteomes" id="UP001186974">
    <property type="component" value="Unassembled WGS sequence"/>
</dbReference>
<keyword evidence="2" id="KW-1185">Reference proteome</keyword>
<sequence>MFSSPGFRRLILGLAVCLWQFNSLLSASLVQSQLRTANSTAVSMSGTERFWLLNIANVIYGLLFLPSGYMGDAVGVPAFTICGTALAAVGTGLFAFYESQRYADIIVPMPLHLLHLAGSSSGVRVILNQLQLILLRSYARLMAARVVTALGESFLLPQIFGTLAVTFAPNDPPAPAGYVGPRRLAYWKLACICLSTCSRVFGGILAGFVASLPTSVQVKWQVLFGLAVAGFAFVVLDVGLVWLEHRKPVFLVAYSMDEKKPSGFWKRFKQAGDRKRHNIPGLASASLSNAFFALACGPVSWDAYGMDQAIVQLENTGPPATFFLLGCLCLFFFALSENSWSVNHKWEESKKKPGARIERDPGFIPQITSNGQRKFLLKLFIYAISVLPFYGLTNVLVLVFADVVALEHVHGLSTAAVDVAEHDSYLLYLALQTIFEHAVVREARDENRTIFGLWALFPGVACLLSFLGLAPEHPKIKELRERDEQAKRDNAEELIRLRGDDQAQGQQLQVDQQVAGTQEEQANQNTAQSLGERERLDPQHDEGEITTAPAGPSSVPHNVSAEEEEAPLNQEYTDAPTDQQSRRGSKAFSTGSGKGAGSRPTSGLWTPDGTLKRHLSDT</sequence>
<comment type="caution">
    <text evidence="1">The sequence shown here is derived from an EMBL/GenBank/DDBJ whole genome shotgun (WGS) entry which is preliminary data.</text>
</comment>
<proteinExistence type="predicted"/>